<dbReference type="Proteomes" id="UP001501411">
    <property type="component" value="Unassembled WGS sequence"/>
</dbReference>
<sequence length="234" mass="27765">MDKKLKTLIRWYEKEEKQLGLQLKQALNENDFLAAHYNQLALYRLQNTLEIHKMLADPLFIQKNAIRQWINLYKNLPKNYPGARQYFQKRINKLKQELRELEQKKEIVSLSADNAFERAIIAIIEKKVKRAILILDKAKNVSLTFFLSDRKLLITLENTQQLYDQYVISDKTISSLKKLGFQSTNNEDLCLSYILNDNFNCYQLKITLSQIIFDVFHYLHISDEKEMMLQEIAN</sequence>
<evidence type="ECO:0000256" key="1">
    <source>
        <dbReference type="SAM" id="Coils"/>
    </source>
</evidence>
<dbReference type="RefSeq" id="WP_345231203.1">
    <property type="nucleotide sequence ID" value="NZ_BAABIQ010000008.1"/>
</dbReference>
<feature type="coiled-coil region" evidence="1">
    <location>
        <begin position="84"/>
        <end position="111"/>
    </location>
</feature>
<dbReference type="EMBL" id="BAABIQ010000008">
    <property type="protein sequence ID" value="GAA4788367.1"/>
    <property type="molecule type" value="Genomic_DNA"/>
</dbReference>
<organism evidence="2 3">
    <name type="scientific">Olivibacter ginsenosidimutans</name>
    <dbReference type="NCBI Taxonomy" id="1176537"/>
    <lineage>
        <taxon>Bacteria</taxon>
        <taxon>Pseudomonadati</taxon>
        <taxon>Bacteroidota</taxon>
        <taxon>Sphingobacteriia</taxon>
        <taxon>Sphingobacteriales</taxon>
        <taxon>Sphingobacteriaceae</taxon>
        <taxon>Olivibacter</taxon>
    </lineage>
</organism>
<proteinExistence type="predicted"/>
<evidence type="ECO:0000313" key="3">
    <source>
        <dbReference type="Proteomes" id="UP001501411"/>
    </source>
</evidence>
<comment type="caution">
    <text evidence="2">The sequence shown here is derived from an EMBL/GenBank/DDBJ whole genome shotgun (WGS) entry which is preliminary data.</text>
</comment>
<accession>A0ABP9AZE4</accession>
<keyword evidence="3" id="KW-1185">Reference proteome</keyword>
<keyword evidence="1" id="KW-0175">Coiled coil</keyword>
<name>A0ABP9AZE4_9SPHI</name>
<reference evidence="3" key="1">
    <citation type="journal article" date="2019" name="Int. J. Syst. Evol. Microbiol.">
        <title>The Global Catalogue of Microorganisms (GCM) 10K type strain sequencing project: providing services to taxonomists for standard genome sequencing and annotation.</title>
        <authorList>
            <consortium name="The Broad Institute Genomics Platform"/>
            <consortium name="The Broad Institute Genome Sequencing Center for Infectious Disease"/>
            <person name="Wu L."/>
            <person name="Ma J."/>
        </authorList>
    </citation>
    <scope>NUCLEOTIDE SEQUENCE [LARGE SCALE GENOMIC DNA]</scope>
    <source>
        <strain evidence="3">JCM 18200</strain>
    </source>
</reference>
<evidence type="ECO:0000313" key="2">
    <source>
        <dbReference type="EMBL" id="GAA4788367.1"/>
    </source>
</evidence>
<gene>
    <name evidence="2" type="ORF">GCM10023231_15720</name>
</gene>
<protein>
    <submittedName>
        <fullName evidence="2">Uncharacterized protein</fullName>
    </submittedName>
</protein>